<dbReference type="EMBL" id="BK067192">
    <property type="protein sequence ID" value="DBA56739.1"/>
    <property type="molecule type" value="Genomic_RNA"/>
</dbReference>
<reference evidence="5" key="1">
    <citation type="journal article" date="2024" name="Microb. Genom.">
        <title>The hidden RNA viruses in Blattodea (cockroach and termite).</title>
        <authorList>
            <person name="Fan J."/>
            <person name="Jiang S."/>
            <person name="Li W."/>
            <person name="Li J."/>
            <person name="Pang R."/>
            <person name="Wu H."/>
        </authorList>
    </citation>
    <scope>NUCLEOTIDE SEQUENCE</scope>
    <source>
        <strain evidence="5">DE2017</strain>
    </source>
</reference>
<keyword evidence="2" id="KW-0378">Hydrolase</keyword>
<organism evidence="5">
    <name type="scientific">Neotermes castaneus sobeli-like virus 2</name>
    <dbReference type="NCBI Taxonomy" id="3133515"/>
    <lineage>
        <taxon>Viruses</taxon>
        <taxon>Riboviria</taxon>
        <taxon>Orthornavirae</taxon>
        <taxon>Pisuviricota</taxon>
        <taxon>Pisoniviricetes</taxon>
        <taxon>Sobelivirales</taxon>
    </lineage>
</organism>
<dbReference type="GO" id="GO:0006508">
    <property type="term" value="P:proteolysis"/>
    <property type="evidence" value="ECO:0007669"/>
    <property type="project" value="UniProtKB-KW"/>
</dbReference>
<dbReference type="InterPro" id="IPR009003">
    <property type="entry name" value="Peptidase_S1_PA"/>
</dbReference>
<evidence type="ECO:0000256" key="1">
    <source>
        <dbReference type="ARBA" id="ARBA00022670"/>
    </source>
</evidence>
<dbReference type="GO" id="GO:0008233">
    <property type="term" value="F:peptidase activity"/>
    <property type="evidence" value="ECO:0007669"/>
    <property type="project" value="UniProtKB-KW"/>
</dbReference>
<keyword evidence="4" id="KW-0812">Transmembrane</keyword>
<evidence type="ECO:0000256" key="4">
    <source>
        <dbReference type="SAM" id="Phobius"/>
    </source>
</evidence>
<feature type="transmembrane region" description="Helical" evidence="4">
    <location>
        <begin position="34"/>
        <end position="67"/>
    </location>
</feature>
<dbReference type="SUPFAM" id="SSF50494">
    <property type="entry name" value="Trypsin-like serine proteases"/>
    <property type="match status" value="1"/>
</dbReference>
<feature type="region of interest" description="Disordered" evidence="3">
    <location>
        <begin position="463"/>
        <end position="523"/>
    </location>
</feature>
<name>A0AAT9JFA5_9VIRU</name>
<proteinExistence type="predicted"/>
<feature type="compositionally biased region" description="Polar residues" evidence="3">
    <location>
        <begin position="463"/>
        <end position="482"/>
    </location>
</feature>
<accession>A0AAT9JFA5</accession>
<keyword evidence="1" id="KW-0645">Protease</keyword>
<evidence type="ECO:0000256" key="3">
    <source>
        <dbReference type="SAM" id="MobiDB-lite"/>
    </source>
</evidence>
<keyword evidence="4" id="KW-0472">Membrane</keyword>
<protein>
    <recommendedName>
        <fullName evidence="6">Serine protease</fullName>
    </recommendedName>
</protein>
<feature type="compositionally biased region" description="Low complexity" evidence="3">
    <location>
        <begin position="495"/>
        <end position="504"/>
    </location>
</feature>
<evidence type="ECO:0000313" key="5">
    <source>
        <dbReference type="EMBL" id="DBA56739.1"/>
    </source>
</evidence>
<evidence type="ECO:0008006" key="6">
    <source>
        <dbReference type="Google" id="ProtNLM"/>
    </source>
</evidence>
<evidence type="ECO:0000256" key="2">
    <source>
        <dbReference type="ARBA" id="ARBA00022801"/>
    </source>
</evidence>
<sequence>MSMPFAEWSAMAPVFLQPPSLWETWRLSIQYGPYVVVILHWLCLGIFVLGLAYVFSYLLSLTVWFGWKLTVINYRLLRAMWGFIPPLRFPTPPLFFQGYRPESLIPGSPFIDLATPHGQYPVYSGGTRVGNCIRLDDYIVLPTHVYDIGSLLIKNGDVYHDLMPGEEILPDVTATPLPRCFSGKQAKTGPAINGLATAATHDRYSGSLGQLEDAAFDVLHYMGSTQAGFSGCGYVQSGRIVGMHLAGGTTVNMGIPIELIRVRLRHPESSEFVALLAAMGKSKDRRYGYRDTGDPDIVEVKFHGRFYRVDRAELEDWRDAADAAVDVAFDLGAGYGECAVLPESAPVKESAVSDTKPPLYPVLPKPTLEDLADEITRLREELRALRATPTAPSPKPAANDVDPLPEFSGNLICPVQPGKSGPNLIRPEATTSEVLHKLSGTLITFQNNLEKVTSGLKLMQQQCSTPSASTPNDANWQQVTSKSRQKKKGLSPTRSSTNATGSSTPSPPTTSDRKKGTSGSSSA</sequence>
<keyword evidence="4" id="KW-1133">Transmembrane helix</keyword>